<dbReference type="AlphaFoldDB" id="A0AAN5Z9A5"/>
<dbReference type="Proteomes" id="UP000537989">
    <property type="component" value="Unassembled WGS sequence"/>
</dbReference>
<reference evidence="1 2" key="1">
    <citation type="submission" date="2020-02" db="EMBL/GenBank/DDBJ databases">
        <title>Identification and distribution of gene clusters putatively required for synthesis of sphingolipid metabolism inhibitors in phylogenetically diverse species of the filamentous fungus Fusarium.</title>
        <authorList>
            <person name="Kim H.-S."/>
            <person name="Busman M."/>
            <person name="Brown D.W."/>
            <person name="Divon H."/>
            <person name="Uhlig S."/>
            <person name="Proctor R.H."/>
        </authorList>
    </citation>
    <scope>NUCLEOTIDE SEQUENCE [LARGE SCALE GENOMIC DNA]</scope>
    <source>
        <strain evidence="1 2">NRRL 2903</strain>
    </source>
</reference>
<dbReference type="EMBL" id="JAAMOD010000184">
    <property type="protein sequence ID" value="KAF5236161.1"/>
    <property type="molecule type" value="Genomic_DNA"/>
</dbReference>
<accession>A0AAN5Z9A5</accession>
<name>A0AAN5Z9A5_FUSAU</name>
<protein>
    <submittedName>
        <fullName evidence="1">Uncharacterized protein</fullName>
    </submittedName>
</protein>
<proteinExistence type="predicted"/>
<evidence type="ECO:0000313" key="1">
    <source>
        <dbReference type="EMBL" id="KAF5236161.1"/>
    </source>
</evidence>
<gene>
    <name evidence="1" type="ORF">FAUST_6697</name>
</gene>
<keyword evidence="2" id="KW-1185">Reference proteome</keyword>
<sequence length="120" mass="13204">MPTSKKSSEKTSGASVAKDFNNALTGTLGFEAMRFTANYARIAKAELQNCDYDDLMVAAKDAGKLLPETFNPATDEWPDEAERINEGMEEKLKDFDKLAGGFKKFVENARAAMTAANRQQ</sequence>
<evidence type="ECO:0000313" key="2">
    <source>
        <dbReference type="Proteomes" id="UP000537989"/>
    </source>
</evidence>
<organism evidence="1 2">
    <name type="scientific">Fusarium austroamericanum</name>
    <dbReference type="NCBI Taxonomy" id="282268"/>
    <lineage>
        <taxon>Eukaryota</taxon>
        <taxon>Fungi</taxon>
        <taxon>Dikarya</taxon>
        <taxon>Ascomycota</taxon>
        <taxon>Pezizomycotina</taxon>
        <taxon>Sordariomycetes</taxon>
        <taxon>Hypocreomycetidae</taxon>
        <taxon>Hypocreales</taxon>
        <taxon>Nectriaceae</taxon>
        <taxon>Fusarium</taxon>
    </lineage>
</organism>
<comment type="caution">
    <text evidence="1">The sequence shown here is derived from an EMBL/GenBank/DDBJ whole genome shotgun (WGS) entry which is preliminary data.</text>
</comment>